<dbReference type="Pfam" id="PF02424">
    <property type="entry name" value="ApbE"/>
    <property type="match status" value="1"/>
</dbReference>
<evidence type="ECO:0000256" key="8">
    <source>
        <dbReference type="ARBA" id="ARBA00022842"/>
    </source>
</evidence>
<evidence type="ECO:0000256" key="7">
    <source>
        <dbReference type="ARBA" id="ARBA00022827"/>
    </source>
</evidence>
<dbReference type="GO" id="GO:0016740">
    <property type="term" value="F:transferase activity"/>
    <property type="evidence" value="ECO:0007669"/>
    <property type="project" value="UniProtKB-KW"/>
</dbReference>
<keyword evidence="11" id="KW-0449">Lipoprotein</keyword>
<keyword evidence="5 12" id="KW-0808">Transferase</keyword>
<comment type="caution">
    <text evidence="12">The sequence shown here is derived from an EMBL/GenBank/DDBJ whole genome shotgun (WGS) entry which is preliminary data.</text>
</comment>
<evidence type="ECO:0000313" key="14">
    <source>
        <dbReference type="Proteomes" id="UP000536909"/>
    </source>
</evidence>
<dbReference type="SUPFAM" id="SSF143631">
    <property type="entry name" value="ApbE-like"/>
    <property type="match status" value="1"/>
</dbReference>
<evidence type="ECO:0000256" key="10">
    <source>
        <dbReference type="ARBA" id="ARBA00048540"/>
    </source>
</evidence>
<keyword evidence="14" id="KW-1185">Reference proteome</keyword>
<keyword evidence="8" id="KW-0460">Magnesium</keyword>
<dbReference type="AlphaFoldDB" id="A0AAJ5JZJ7"/>
<dbReference type="InterPro" id="IPR024932">
    <property type="entry name" value="ApbE"/>
</dbReference>
<keyword evidence="7" id="KW-0274">FAD</keyword>
<dbReference type="EMBL" id="VBRC01000009">
    <property type="protein sequence ID" value="TLK25182.1"/>
    <property type="molecule type" value="Genomic_DNA"/>
</dbReference>
<protein>
    <recommendedName>
        <fullName evidence="3">FAD:protein FMN transferase</fullName>
        <ecNumber evidence="2">2.7.1.180</ecNumber>
    </recommendedName>
    <alternativeName>
        <fullName evidence="9">Flavin transferase</fullName>
    </alternativeName>
</protein>
<evidence type="ECO:0000313" key="12">
    <source>
        <dbReference type="EMBL" id="TLK25182.1"/>
    </source>
</evidence>
<evidence type="ECO:0000313" key="11">
    <source>
        <dbReference type="EMBL" id="MBB5296337.1"/>
    </source>
</evidence>
<dbReference type="EC" id="2.7.1.180" evidence="2"/>
<evidence type="ECO:0000256" key="9">
    <source>
        <dbReference type="ARBA" id="ARBA00031306"/>
    </source>
</evidence>
<evidence type="ECO:0000256" key="2">
    <source>
        <dbReference type="ARBA" id="ARBA00011955"/>
    </source>
</evidence>
<sequence length="283" mass="29852">MSALAEVPDLTLRALGTQVRARGVGAFEALAEVRRLERLLTRFAPSPLTCLNGAGELPDPPPELVEALRHALTVAQETRGWVTPTVLPALEAAGYMRWPGDGPGGAAVRVPDTAGIMVREDVVSLPPGVRLDLGGTAKGWIAWRAARCLRGTGLVDAGGDLQLRLAKPATLGIETPTGTPAYVELPAGVHGVATSSVLRRAWPGGHHLIDPRRGRSARTRFAQVTAVAGDVRIAETLAKLALLDAGEVLEAWLDLHPGALLLAFEGDGTGWEWQPGGWARWAA</sequence>
<organism evidence="12 13">
    <name type="scientific">Deinococcus metallilatus</name>
    <dbReference type="NCBI Taxonomy" id="1211322"/>
    <lineage>
        <taxon>Bacteria</taxon>
        <taxon>Thermotogati</taxon>
        <taxon>Deinococcota</taxon>
        <taxon>Deinococci</taxon>
        <taxon>Deinococcales</taxon>
        <taxon>Deinococcaceae</taxon>
        <taxon>Deinococcus</taxon>
    </lineage>
</organism>
<comment type="cofactor">
    <cofactor evidence="1">
        <name>Mg(2+)</name>
        <dbReference type="ChEBI" id="CHEBI:18420"/>
    </cofactor>
</comment>
<evidence type="ECO:0000256" key="5">
    <source>
        <dbReference type="ARBA" id="ARBA00022679"/>
    </source>
</evidence>
<dbReference type="GO" id="GO:0046872">
    <property type="term" value="F:metal ion binding"/>
    <property type="evidence" value="ECO:0007669"/>
    <property type="project" value="UniProtKB-KW"/>
</dbReference>
<evidence type="ECO:0000256" key="6">
    <source>
        <dbReference type="ARBA" id="ARBA00022723"/>
    </source>
</evidence>
<dbReference type="PANTHER" id="PTHR30040">
    <property type="entry name" value="THIAMINE BIOSYNTHESIS LIPOPROTEIN APBE"/>
    <property type="match status" value="1"/>
</dbReference>
<dbReference type="InterPro" id="IPR003374">
    <property type="entry name" value="ApbE-like_sf"/>
</dbReference>
<dbReference type="Proteomes" id="UP000536909">
    <property type="component" value="Unassembled WGS sequence"/>
</dbReference>
<keyword evidence="6" id="KW-0479">Metal-binding</keyword>
<gene>
    <name evidence="12" type="ORF">FCS05_13530</name>
    <name evidence="11" type="ORF">HNQ10_003184</name>
</gene>
<proteinExistence type="predicted"/>
<reference evidence="11 14" key="2">
    <citation type="submission" date="2020-08" db="EMBL/GenBank/DDBJ databases">
        <title>Genomic Encyclopedia of Type Strains, Phase IV (KMG-IV): sequencing the most valuable type-strain genomes for metagenomic binning, comparative biology and taxonomic classification.</title>
        <authorList>
            <person name="Goeker M."/>
        </authorList>
    </citation>
    <scope>NUCLEOTIDE SEQUENCE [LARGE SCALE GENOMIC DNA]</scope>
    <source>
        <strain evidence="11 14">DSM 105434</strain>
    </source>
</reference>
<dbReference type="PANTHER" id="PTHR30040:SF2">
    <property type="entry name" value="FAD:PROTEIN FMN TRANSFERASE"/>
    <property type="match status" value="1"/>
</dbReference>
<dbReference type="Gene3D" id="3.10.520.10">
    <property type="entry name" value="ApbE-like domains"/>
    <property type="match status" value="1"/>
</dbReference>
<reference evidence="12 13" key="1">
    <citation type="submission" date="2019-04" db="EMBL/GenBank/DDBJ databases">
        <title>Deinococcus metalilatus MA1002 mutant No.5.</title>
        <authorList>
            <person name="Park W."/>
            <person name="Park C."/>
        </authorList>
    </citation>
    <scope>NUCLEOTIDE SEQUENCE [LARGE SCALE GENOMIC DNA]</scope>
    <source>
        <strain evidence="12 13">MA1002-m5</strain>
    </source>
</reference>
<comment type="catalytic activity">
    <reaction evidence="10">
        <text>L-threonyl-[protein] + FAD = FMN-L-threonyl-[protein] + AMP + H(+)</text>
        <dbReference type="Rhea" id="RHEA:36847"/>
        <dbReference type="Rhea" id="RHEA-COMP:11060"/>
        <dbReference type="Rhea" id="RHEA-COMP:11061"/>
        <dbReference type="ChEBI" id="CHEBI:15378"/>
        <dbReference type="ChEBI" id="CHEBI:30013"/>
        <dbReference type="ChEBI" id="CHEBI:57692"/>
        <dbReference type="ChEBI" id="CHEBI:74257"/>
        <dbReference type="ChEBI" id="CHEBI:456215"/>
        <dbReference type="EC" id="2.7.1.180"/>
    </reaction>
</comment>
<name>A0AAJ5JZJ7_9DEIO</name>
<evidence type="ECO:0000256" key="1">
    <source>
        <dbReference type="ARBA" id="ARBA00001946"/>
    </source>
</evidence>
<evidence type="ECO:0000256" key="4">
    <source>
        <dbReference type="ARBA" id="ARBA00022630"/>
    </source>
</evidence>
<dbReference type="EMBL" id="JACHFV010000011">
    <property type="protein sequence ID" value="MBB5296337.1"/>
    <property type="molecule type" value="Genomic_DNA"/>
</dbReference>
<evidence type="ECO:0000313" key="13">
    <source>
        <dbReference type="Proteomes" id="UP000308000"/>
    </source>
</evidence>
<accession>A0AAJ5JZJ7</accession>
<evidence type="ECO:0000256" key="3">
    <source>
        <dbReference type="ARBA" id="ARBA00016337"/>
    </source>
</evidence>
<dbReference type="RefSeq" id="WP_129120358.1">
    <property type="nucleotide sequence ID" value="NZ_BSUI01000009.1"/>
</dbReference>
<keyword evidence="4" id="KW-0285">Flavoprotein</keyword>
<dbReference type="Proteomes" id="UP000308000">
    <property type="component" value="Unassembled WGS sequence"/>
</dbReference>